<keyword evidence="7" id="KW-1133">Transmembrane helix</keyword>
<evidence type="ECO:0000256" key="11">
    <source>
        <dbReference type="SAM" id="MobiDB-lite"/>
    </source>
</evidence>
<dbReference type="InterPro" id="IPR023395">
    <property type="entry name" value="MCP_dom_sf"/>
</dbReference>
<gene>
    <name evidence="12" type="ORF">BJX63DRAFT_92401</name>
</gene>
<dbReference type="PANTHER" id="PTHR45667">
    <property type="entry name" value="S-ADENOSYLMETHIONINE MITOCHONDRIAL CARRIER PROTEIN"/>
    <property type="match status" value="1"/>
</dbReference>
<dbReference type="PROSITE" id="PS50920">
    <property type="entry name" value="SOLCAR"/>
    <property type="match status" value="2"/>
</dbReference>
<dbReference type="EMBL" id="JBFXLT010000016">
    <property type="protein sequence ID" value="KAL2817788.1"/>
    <property type="molecule type" value="Genomic_DNA"/>
</dbReference>
<accession>A0ABR4HQM4</accession>
<keyword evidence="4 9" id="KW-0812">Transmembrane</keyword>
<dbReference type="Pfam" id="PF00153">
    <property type="entry name" value="Mito_carr"/>
    <property type="match status" value="2"/>
</dbReference>
<evidence type="ECO:0000313" key="12">
    <source>
        <dbReference type="EMBL" id="KAL2817788.1"/>
    </source>
</evidence>
<proteinExistence type="inferred from homology"/>
<name>A0ABR4HQM4_9EURO</name>
<dbReference type="Gene3D" id="1.50.40.10">
    <property type="entry name" value="Mitochondrial carrier domain"/>
    <property type="match status" value="2"/>
</dbReference>
<comment type="subcellular location">
    <subcellularLocation>
        <location evidence="1">Membrane</location>
        <topology evidence="1">Multi-pass membrane protein</topology>
    </subcellularLocation>
</comment>
<feature type="repeat" description="Solcar" evidence="9">
    <location>
        <begin position="243"/>
        <end position="340"/>
    </location>
</feature>
<evidence type="ECO:0000256" key="2">
    <source>
        <dbReference type="ARBA" id="ARBA00006375"/>
    </source>
</evidence>
<keyword evidence="3 10" id="KW-0813">Transport</keyword>
<protein>
    <submittedName>
        <fullName evidence="12">Mitochondrial carrier domain-containing protein</fullName>
    </submittedName>
</protein>
<comment type="caution">
    <text evidence="12">The sequence shown here is derived from an EMBL/GenBank/DDBJ whole genome shotgun (WGS) entry which is preliminary data.</text>
</comment>
<organism evidence="12 13">
    <name type="scientific">Aspergillus granulosus</name>
    <dbReference type="NCBI Taxonomy" id="176169"/>
    <lineage>
        <taxon>Eukaryota</taxon>
        <taxon>Fungi</taxon>
        <taxon>Dikarya</taxon>
        <taxon>Ascomycota</taxon>
        <taxon>Pezizomycotina</taxon>
        <taxon>Eurotiomycetes</taxon>
        <taxon>Eurotiomycetidae</taxon>
        <taxon>Eurotiales</taxon>
        <taxon>Aspergillaceae</taxon>
        <taxon>Aspergillus</taxon>
        <taxon>Aspergillus subgen. Nidulantes</taxon>
    </lineage>
</organism>
<keyword evidence="6" id="KW-0999">Mitochondrion inner membrane</keyword>
<evidence type="ECO:0000256" key="6">
    <source>
        <dbReference type="ARBA" id="ARBA00022792"/>
    </source>
</evidence>
<dbReference type="InterPro" id="IPR018108">
    <property type="entry name" value="MCP_transmembrane"/>
</dbReference>
<evidence type="ECO:0000256" key="3">
    <source>
        <dbReference type="ARBA" id="ARBA00022448"/>
    </source>
</evidence>
<keyword evidence="6" id="KW-0496">Mitochondrion</keyword>
<feature type="repeat" description="Solcar" evidence="9">
    <location>
        <begin position="3"/>
        <end position="87"/>
    </location>
</feature>
<dbReference type="Proteomes" id="UP001610334">
    <property type="component" value="Unassembled WGS sequence"/>
</dbReference>
<comment type="similarity">
    <text evidence="2 10">Belongs to the mitochondrial carrier (TC 2.A.29) family.</text>
</comment>
<keyword evidence="8 9" id="KW-0472">Membrane</keyword>
<evidence type="ECO:0000256" key="1">
    <source>
        <dbReference type="ARBA" id="ARBA00004141"/>
    </source>
</evidence>
<evidence type="ECO:0000313" key="13">
    <source>
        <dbReference type="Proteomes" id="UP001610334"/>
    </source>
</evidence>
<evidence type="ECO:0000256" key="9">
    <source>
        <dbReference type="PROSITE-ProRule" id="PRU00282"/>
    </source>
</evidence>
<dbReference type="SUPFAM" id="SSF103506">
    <property type="entry name" value="Mitochondrial carrier"/>
    <property type="match status" value="1"/>
</dbReference>
<evidence type="ECO:0000256" key="10">
    <source>
        <dbReference type="RuleBase" id="RU000488"/>
    </source>
</evidence>
<evidence type="ECO:0000256" key="7">
    <source>
        <dbReference type="ARBA" id="ARBA00022989"/>
    </source>
</evidence>
<evidence type="ECO:0000256" key="8">
    <source>
        <dbReference type="ARBA" id="ARBA00023136"/>
    </source>
</evidence>
<sequence>MENTNLDIWLSGAVAVVTVDFLVYPVDTLKTRIQSPNYSAIYKDAATNTIRKNVLFSGLYQGVFSVVLSTIPASGAFFTTYENIKAGLNKYNQSRSLPTPLINALSSSAAESVSCLLLTPAEVIKQNAQVINNANTSTKIGANNGGYGLGTKPASGSGSARRRSRCVTLQVLQRFKSHPWKLWSGYSALLGRNLPFTGLNFPIFEFVKGELIKYKQQRHRHPNLDLHKGNSGKQTKRGEPVVERAVLTGIAASVSGSIASVVTTPIDVVKTRMMLAASSEGSVSGAGPESKQAGSAWSFGKGIFRNEGVKGLFRGGMIRVVWTAVSLSIYLSIYEGGRFYLEKKRKSKGGASQSTNVI</sequence>
<keyword evidence="5" id="KW-0677">Repeat</keyword>
<evidence type="ECO:0000256" key="5">
    <source>
        <dbReference type="ARBA" id="ARBA00022737"/>
    </source>
</evidence>
<feature type="region of interest" description="Disordered" evidence="11">
    <location>
        <begin position="218"/>
        <end position="238"/>
    </location>
</feature>
<keyword evidence="13" id="KW-1185">Reference proteome</keyword>
<evidence type="ECO:0000256" key="4">
    <source>
        <dbReference type="ARBA" id="ARBA00022692"/>
    </source>
</evidence>
<reference evidence="12 13" key="1">
    <citation type="submission" date="2024-07" db="EMBL/GenBank/DDBJ databases">
        <title>Section-level genome sequencing and comparative genomics of Aspergillus sections Usti and Cavernicolus.</title>
        <authorList>
            <consortium name="Lawrence Berkeley National Laboratory"/>
            <person name="Nybo J.L."/>
            <person name="Vesth T.C."/>
            <person name="Theobald S."/>
            <person name="Frisvad J.C."/>
            <person name="Larsen T.O."/>
            <person name="Kjaerboelling I."/>
            <person name="Rothschild-Mancinelli K."/>
            <person name="Lyhne E.K."/>
            <person name="Kogle M.E."/>
            <person name="Barry K."/>
            <person name="Clum A."/>
            <person name="Na H."/>
            <person name="Ledsgaard L."/>
            <person name="Lin J."/>
            <person name="Lipzen A."/>
            <person name="Kuo A."/>
            <person name="Riley R."/>
            <person name="Mondo S."/>
            <person name="Labutti K."/>
            <person name="Haridas S."/>
            <person name="Pangalinan J."/>
            <person name="Salamov A.A."/>
            <person name="Simmons B.A."/>
            <person name="Magnuson J.K."/>
            <person name="Chen J."/>
            <person name="Drula E."/>
            <person name="Henrissat B."/>
            <person name="Wiebenga A."/>
            <person name="Lubbers R.J."/>
            <person name="Gomes A.C."/>
            <person name="Makela M.R."/>
            <person name="Stajich J."/>
            <person name="Grigoriev I.V."/>
            <person name="Mortensen U.H."/>
            <person name="De Vries R.P."/>
            <person name="Baker S.E."/>
            <person name="Andersen M.R."/>
        </authorList>
    </citation>
    <scope>NUCLEOTIDE SEQUENCE [LARGE SCALE GENOMIC DNA]</scope>
    <source>
        <strain evidence="12 13">CBS 588.65</strain>
    </source>
</reference>